<dbReference type="STRING" id="1387353.BSF38_05334"/>
<organism evidence="2 3">
    <name type="scientific">Paludisphaera borealis</name>
    <dbReference type="NCBI Taxonomy" id="1387353"/>
    <lineage>
        <taxon>Bacteria</taxon>
        <taxon>Pseudomonadati</taxon>
        <taxon>Planctomycetota</taxon>
        <taxon>Planctomycetia</taxon>
        <taxon>Isosphaerales</taxon>
        <taxon>Isosphaeraceae</taxon>
        <taxon>Paludisphaera</taxon>
    </lineage>
</organism>
<feature type="transmembrane region" description="Helical" evidence="1">
    <location>
        <begin position="261"/>
        <end position="284"/>
    </location>
</feature>
<proteinExistence type="predicted"/>
<keyword evidence="3" id="KW-1185">Reference proteome</keyword>
<keyword evidence="1" id="KW-0472">Membrane</keyword>
<evidence type="ECO:0008006" key="4">
    <source>
        <dbReference type="Google" id="ProtNLM"/>
    </source>
</evidence>
<sequence length="388" mass="40701">MHLAADPTRDLPGFPRAGTLDHVDRVPPSWFPRVSSVRRKVFLMNRVRWRKRLILAVKVVVAAAVVWGVGRHVLRTWSDLKRHELVLQVSPAYLAVSGLLYLVGLTLCALFYDDVLKASSTPIPRLAAVRAYLISHLGKYVPGKAMVVVMRAGMSAQHGARGATAAIATFYETLVMMASGGLIAAAGFAMGGPSPLATVNLPVLGATSIPVFQLASLGSLGLGLGFLVVVWPSVFRRIALVASLPIPGAGPDALPRFTKRLMALGLARASLSWLALGLSQLAVVRGLTPWGYRELLATYPLVVASVALATVAGFVIAVFPGGLGVREGVLMYALGPALGVDLAVVAALVLRLVWVAAEFVAALAVGPLASRGDIPPNPLPQPSTSGSS</sequence>
<dbReference type="EMBL" id="CP019082">
    <property type="protein sequence ID" value="APW63758.1"/>
    <property type="molecule type" value="Genomic_DNA"/>
</dbReference>
<keyword evidence="1" id="KW-0812">Transmembrane</keyword>
<feature type="transmembrane region" description="Helical" evidence="1">
    <location>
        <begin position="211"/>
        <end position="231"/>
    </location>
</feature>
<feature type="transmembrane region" description="Helical" evidence="1">
    <location>
        <begin position="296"/>
        <end position="319"/>
    </location>
</feature>
<name>A0A1U7CXY3_9BACT</name>
<gene>
    <name evidence="2" type="ORF">BSF38_05334</name>
</gene>
<reference evidence="3" key="1">
    <citation type="submission" date="2016-12" db="EMBL/GenBank/DDBJ databases">
        <title>Comparative genomics of four Isosphaeraceae planctomycetes: a common pool of plasmids and glycoside hydrolase genes.</title>
        <authorList>
            <person name="Ivanova A."/>
        </authorList>
    </citation>
    <scope>NUCLEOTIDE SEQUENCE [LARGE SCALE GENOMIC DNA]</scope>
    <source>
        <strain evidence="3">PX4</strain>
    </source>
</reference>
<feature type="transmembrane region" description="Helical" evidence="1">
    <location>
        <begin position="53"/>
        <end position="70"/>
    </location>
</feature>
<feature type="transmembrane region" description="Helical" evidence="1">
    <location>
        <begin position="90"/>
        <end position="112"/>
    </location>
</feature>
<feature type="transmembrane region" description="Helical" evidence="1">
    <location>
        <begin position="331"/>
        <end position="354"/>
    </location>
</feature>
<accession>A0A1U7CXY3</accession>
<dbReference type="KEGG" id="pbor:BSF38_05334"/>
<keyword evidence="1" id="KW-1133">Transmembrane helix</keyword>
<dbReference type="Proteomes" id="UP000186309">
    <property type="component" value="Chromosome"/>
</dbReference>
<evidence type="ECO:0000313" key="2">
    <source>
        <dbReference type="EMBL" id="APW63758.1"/>
    </source>
</evidence>
<evidence type="ECO:0000256" key="1">
    <source>
        <dbReference type="SAM" id="Phobius"/>
    </source>
</evidence>
<feature type="transmembrane region" description="Helical" evidence="1">
    <location>
        <begin position="170"/>
        <end position="191"/>
    </location>
</feature>
<protein>
    <recommendedName>
        <fullName evidence="4">Flippase-like domain-containing protein</fullName>
    </recommendedName>
</protein>
<evidence type="ECO:0000313" key="3">
    <source>
        <dbReference type="Proteomes" id="UP000186309"/>
    </source>
</evidence>
<dbReference type="AlphaFoldDB" id="A0A1U7CXY3"/>